<reference evidence="2" key="3">
    <citation type="submission" date="2019-09" db="EMBL/GenBank/DDBJ databases">
        <title>Co-occurence of chitin degradation, pigmentation and bioactivity in marine Pseudoalteromonas.</title>
        <authorList>
            <person name="Sonnenschein E.C."/>
            <person name="Bech P.K."/>
        </authorList>
    </citation>
    <scope>NUCLEOTIDE SEQUENCE</scope>
    <source>
        <strain evidence="2">S3790</strain>
    </source>
</reference>
<evidence type="ECO:0000256" key="1">
    <source>
        <dbReference type="SAM" id="Phobius"/>
    </source>
</evidence>
<dbReference type="RefSeq" id="WP_138591546.1">
    <property type="nucleotide sequence ID" value="NZ_PNBW01000072.1"/>
</dbReference>
<proteinExistence type="predicted"/>
<name>A0A5S3V9L3_9GAMM</name>
<dbReference type="Proteomes" id="UP000307164">
    <property type="component" value="Unassembled WGS sequence"/>
</dbReference>
<dbReference type="Proteomes" id="UP000307217">
    <property type="component" value="Unassembled WGS sequence"/>
</dbReference>
<reference evidence="2 5" key="1">
    <citation type="submission" date="2018-01" db="EMBL/GenBank/DDBJ databases">
        <authorList>
            <person name="Paulsen S."/>
            <person name="Gram L.K."/>
        </authorList>
    </citation>
    <scope>NUCLEOTIDE SEQUENCE [LARGE SCALE GENOMIC DNA]</scope>
    <source>
        <strain evidence="2 5">S3790</strain>
        <strain evidence="3">S3895</strain>
    </source>
</reference>
<keyword evidence="1" id="KW-1133">Transmembrane helix</keyword>
<reference evidence="4 5" key="2">
    <citation type="submission" date="2019-06" db="EMBL/GenBank/DDBJ databases">
        <title>Co-occurence of chitin degradation, pigmentation and bioactivity in marine Pseudoalteromonas.</title>
        <authorList>
            <person name="Sonnenschein E.C."/>
            <person name="Bech P.K."/>
        </authorList>
    </citation>
    <scope>NUCLEOTIDE SEQUENCE [LARGE SCALE GENOMIC DNA]</scope>
    <source>
        <strain evidence="5">S3790</strain>
        <strain evidence="3 4">S3895</strain>
    </source>
</reference>
<keyword evidence="1" id="KW-0812">Transmembrane</keyword>
<sequence>MTINTQPPATSTPHTNKAVKVKHKPFLTRSKLNTMLALCAIAISAASFYATYLQAKASQQQVAAANRQLKAETWPWLKMGYSNFDVDEEQQTINMNIQNSGTGPAMIHYIEYEYEGTSHYNILELLNDCCNLNAYQQALADIEHKNTDINYRNAFGWLVSSTTNNVLLADGEIYNVFTMQKTNFNSSLWMQIDNNINKVNAKACYCSVLKECYTVNQTSHIEEVPHCNLPDLSTQMSNYGTKNL</sequence>
<evidence type="ECO:0000313" key="3">
    <source>
        <dbReference type="EMBL" id="TMO72786.1"/>
    </source>
</evidence>
<evidence type="ECO:0000313" key="5">
    <source>
        <dbReference type="Proteomes" id="UP000307217"/>
    </source>
</evidence>
<dbReference type="OrthoDB" id="1492993at2"/>
<dbReference type="EMBL" id="PNBW01000072">
    <property type="protein sequence ID" value="TMO72786.1"/>
    <property type="molecule type" value="Genomic_DNA"/>
</dbReference>
<comment type="caution">
    <text evidence="2">The sequence shown here is derived from an EMBL/GenBank/DDBJ whole genome shotgun (WGS) entry which is preliminary data.</text>
</comment>
<evidence type="ECO:0000313" key="4">
    <source>
        <dbReference type="Proteomes" id="UP000307164"/>
    </source>
</evidence>
<keyword evidence="1" id="KW-0472">Membrane</keyword>
<evidence type="ECO:0000313" key="2">
    <source>
        <dbReference type="EMBL" id="TMO68577.1"/>
    </source>
</evidence>
<organism evidence="2 5">
    <name type="scientific">Pseudoalteromonas aurantia</name>
    <dbReference type="NCBI Taxonomy" id="43654"/>
    <lineage>
        <taxon>Bacteria</taxon>
        <taxon>Pseudomonadati</taxon>
        <taxon>Pseudomonadota</taxon>
        <taxon>Gammaproteobacteria</taxon>
        <taxon>Alteromonadales</taxon>
        <taxon>Pseudoalteromonadaceae</taxon>
        <taxon>Pseudoalteromonas</taxon>
    </lineage>
</organism>
<gene>
    <name evidence="2" type="ORF">CWC19_08855</name>
    <name evidence="3" type="ORF">CWC20_14540</name>
</gene>
<accession>A0A5S3V9L3</accession>
<dbReference type="AlphaFoldDB" id="A0A5S3V9L3"/>
<feature type="transmembrane region" description="Helical" evidence="1">
    <location>
        <begin position="32"/>
        <end position="52"/>
    </location>
</feature>
<keyword evidence="4" id="KW-1185">Reference proteome</keyword>
<dbReference type="EMBL" id="PNBX01000032">
    <property type="protein sequence ID" value="TMO68577.1"/>
    <property type="molecule type" value="Genomic_DNA"/>
</dbReference>
<protein>
    <submittedName>
        <fullName evidence="2">Uncharacterized protein</fullName>
    </submittedName>
</protein>